<feature type="transmembrane region" description="Helical" evidence="1">
    <location>
        <begin position="269"/>
        <end position="291"/>
    </location>
</feature>
<keyword evidence="1" id="KW-1133">Transmembrane helix</keyword>
<keyword evidence="4" id="KW-1185">Reference proteome</keyword>
<feature type="transmembrane region" description="Helical" evidence="1">
    <location>
        <begin position="149"/>
        <end position="168"/>
    </location>
</feature>
<evidence type="ECO:0000259" key="2">
    <source>
        <dbReference type="Pfam" id="PF01757"/>
    </source>
</evidence>
<evidence type="ECO:0000256" key="1">
    <source>
        <dbReference type="SAM" id="Phobius"/>
    </source>
</evidence>
<feature type="transmembrane region" description="Helical" evidence="1">
    <location>
        <begin position="218"/>
        <end position="236"/>
    </location>
</feature>
<feature type="transmembrane region" description="Helical" evidence="1">
    <location>
        <begin position="180"/>
        <end position="198"/>
    </location>
</feature>
<sequence length="686" mass="79376">MKSERRVHMNQSLRLNAFDGAKGIAILGVILYHLFPQVFQGGFLFVNTFLVFAGYFFAYKMEKDQKVGQPIAWQALGRYVKTTLERLFIPLFWLILLILVGLYFLNRNELQYIKNDVISGLTFTNNIYQILADKSYFVQMAEASPFTHLWYNAIYLQSFLISVPLTLLTNKIKLNVPAKGLVWTVIAVLSYMLSVFLYEPGGDPSRVYYGLDTRFSSFAIGIAGAYLLPSILNFTRQWRWRRFFYNISALVILIVFFYLSFYASDQADITYVVWMPFFSFLSMFFALLITIRTPIASGFFDLKPLAALGRRSYTYYLWYYPVIVFYLGFYRELGENRMLINALSIVTILGLGEVFYRIIERADIRIWFGNHLQPLVDIKDMWASLFRNRSFLYKLPVFILYIAMLVVFVRSFTLLDNDKRLAQFKLEYQLYQTSTNVQDNAYPQERPLISIKEGNQKLDKDLDVAFLGEKAFEDPIREIQRVNRTLSGNIEALNEIISENQELLADVAETMPIVAEYLSPQEIKFATEVPVTIFGDSLALLSGPVALNLFQNGNSWGQASLQIWDAIPIYEEMIRDGEIQENVVIILGTNASLDKASVDDMVELSGDRQVFFVNTNSRVEHIAEVNEIIRQASETYDNVHEIDWYSFQQGHPEWYMEDEVHHSIEGMEYFTILTARKLYEVLGGQN</sequence>
<evidence type="ECO:0000313" key="4">
    <source>
        <dbReference type="Proteomes" id="UP000263232"/>
    </source>
</evidence>
<organism evidence="3 4">
    <name type="scientific">Suicoccus acidiformans</name>
    <dbReference type="NCBI Taxonomy" id="2036206"/>
    <lineage>
        <taxon>Bacteria</taxon>
        <taxon>Bacillati</taxon>
        <taxon>Bacillota</taxon>
        <taxon>Bacilli</taxon>
        <taxon>Lactobacillales</taxon>
        <taxon>Aerococcaceae</taxon>
        <taxon>Suicoccus</taxon>
    </lineage>
</organism>
<protein>
    <recommendedName>
        <fullName evidence="2">Acyltransferase 3 domain-containing protein</fullName>
    </recommendedName>
</protein>
<name>A0A347WKM7_9LACT</name>
<feature type="transmembrane region" description="Helical" evidence="1">
    <location>
        <begin position="336"/>
        <end position="356"/>
    </location>
</feature>
<evidence type="ECO:0000313" key="3">
    <source>
        <dbReference type="EMBL" id="AXY25634.1"/>
    </source>
</evidence>
<dbReference type="PANTHER" id="PTHR23028:SF53">
    <property type="entry name" value="ACYL_TRANSF_3 DOMAIN-CONTAINING PROTEIN"/>
    <property type="match status" value="1"/>
</dbReference>
<feature type="transmembrane region" description="Helical" evidence="1">
    <location>
        <begin position="391"/>
        <end position="412"/>
    </location>
</feature>
<accession>A0A347WKM7</accession>
<feature type="transmembrane region" description="Helical" evidence="1">
    <location>
        <begin position="312"/>
        <end position="330"/>
    </location>
</feature>
<reference evidence="3 4" key="1">
    <citation type="submission" date="2017-09" db="EMBL/GenBank/DDBJ databases">
        <title>Complete genome sequence of Oxytococcus suis strain ZY16052.</title>
        <authorList>
            <person name="Li F."/>
        </authorList>
    </citation>
    <scope>NUCLEOTIDE SEQUENCE [LARGE SCALE GENOMIC DNA]</scope>
    <source>
        <strain evidence="3 4">ZY16052</strain>
    </source>
</reference>
<dbReference type="PANTHER" id="PTHR23028">
    <property type="entry name" value="ACETYLTRANSFERASE"/>
    <property type="match status" value="1"/>
</dbReference>
<feature type="transmembrane region" description="Helical" evidence="1">
    <location>
        <begin position="243"/>
        <end position="263"/>
    </location>
</feature>
<dbReference type="GO" id="GO:0016020">
    <property type="term" value="C:membrane"/>
    <property type="evidence" value="ECO:0007669"/>
    <property type="project" value="TreeGrafter"/>
</dbReference>
<dbReference type="InterPro" id="IPR050879">
    <property type="entry name" value="Acyltransferase_3"/>
</dbReference>
<feature type="transmembrane region" description="Helical" evidence="1">
    <location>
        <begin position="12"/>
        <end position="35"/>
    </location>
</feature>
<feature type="domain" description="Acyltransferase 3" evidence="2">
    <location>
        <begin position="16"/>
        <end position="348"/>
    </location>
</feature>
<dbReference type="InterPro" id="IPR002656">
    <property type="entry name" value="Acyl_transf_3_dom"/>
</dbReference>
<keyword evidence="1" id="KW-0472">Membrane</keyword>
<dbReference type="KEGG" id="abae:CL176_06280"/>
<dbReference type="GO" id="GO:0009103">
    <property type="term" value="P:lipopolysaccharide biosynthetic process"/>
    <property type="evidence" value="ECO:0007669"/>
    <property type="project" value="TreeGrafter"/>
</dbReference>
<dbReference type="Pfam" id="PF01757">
    <property type="entry name" value="Acyl_transf_3"/>
    <property type="match status" value="1"/>
</dbReference>
<dbReference type="Proteomes" id="UP000263232">
    <property type="component" value="Chromosome"/>
</dbReference>
<keyword evidence="1" id="KW-0812">Transmembrane</keyword>
<proteinExistence type="predicted"/>
<dbReference type="EMBL" id="CP023434">
    <property type="protein sequence ID" value="AXY25634.1"/>
    <property type="molecule type" value="Genomic_DNA"/>
</dbReference>
<dbReference type="AlphaFoldDB" id="A0A347WKM7"/>
<dbReference type="OrthoDB" id="9796461at2"/>
<gene>
    <name evidence="3" type="ORF">CL176_06280</name>
</gene>
<feature type="transmembrane region" description="Helical" evidence="1">
    <location>
        <begin position="87"/>
        <end position="105"/>
    </location>
</feature>
<dbReference type="SUPFAM" id="SSF52266">
    <property type="entry name" value="SGNH hydrolase"/>
    <property type="match status" value="1"/>
</dbReference>
<feature type="transmembrane region" description="Helical" evidence="1">
    <location>
        <begin position="41"/>
        <end position="59"/>
    </location>
</feature>
<dbReference type="GO" id="GO:0016747">
    <property type="term" value="F:acyltransferase activity, transferring groups other than amino-acyl groups"/>
    <property type="evidence" value="ECO:0007669"/>
    <property type="project" value="InterPro"/>
</dbReference>